<evidence type="ECO:0008006" key="3">
    <source>
        <dbReference type="Google" id="ProtNLM"/>
    </source>
</evidence>
<evidence type="ECO:0000313" key="1">
    <source>
        <dbReference type="EMBL" id="WVZ63201.1"/>
    </source>
</evidence>
<accession>A0AAQ3WIR1</accession>
<dbReference type="PANTHER" id="PTHR31973:SF195">
    <property type="entry name" value="MUDR FAMILY TRANSPOSASE"/>
    <property type="match status" value="1"/>
</dbReference>
<reference evidence="1 2" key="1">
    <citation type="submission" date="2024-02" db="EMBL/GenBank/DDBJ databases">
        <title>High-quality chromosome-scale genome assembly of Pensacola bahiagrass (Paspalum notatum Flugge var. saurae).</title>
        <authorList>
            <person name="Vega J.M."/>
            <person name="Podio M."/>
            <person name="Orjuela J."/>
            <person name="Siena L.A."/>
            <person name="Pessino S.C."/>
            <person name="Combes M.C."/>
            <person name="Mariac C."/>
            <person name="Albertini E."/>
            <person name="Pupilli F."/>
            <person name="Ortiz J.P.A."/>
            <person name="Leblanc O."/>
        </authorList>
    </citation>
    <scope>NUCLEOTIDE SEQUENCE [LARGE SCALE GENOMIC DNA]</scope>
    <source>
        <strain evidence="1">R1</strain>
        <tissue evidence="1">Leaf</tissue>
    </source>
</reference>
<name>A0AAQ3WIR1_PASNO</name>
<dbReference type="EMBL" id="CP144747">
    <property type="protein sequence ID" value="WVZ63201.1"/>
    <property type="molecule type" value="Genomic_DNA"/>
</dbReference>
<dbReference type="PANTHER" id="PTHR31973">
    <property type="entry name" value="POLYPROTEIN, PUTATIVE-RELATED"/>
    <property type="match status" value="1"/>
</dbReference>
<dbReference type="Proteomes" id="UP001341281">
    <property type="component" value="Chromosome 03"/>
</dbReference>
<protein>
    <recommendedName>
        <fullName evidence="3">Transposase</fullName>
    </recommendedName>
</protein>
<organism evidence="1 2">
    <name type="scientific">Paspalum notatum var. saurae</name>
    <dbReference type="NCBI Taxonomy" id="547442"/>
    <lineage>
        <taxon>Eukaryota</taxon>
        <taxon>Viridiplantae</taxon>
        <taxon>Streptophyta</taxon>
        <taxon>Embryophyta</taxon>
        <taxon>Tracheophyta</taxon>
        <taxon>Spermatophyta</taxon>
        <taxon>Magnoliopsida</taxon>
        <taxon>Liliopsida</taxon>
        <taxon>Poales</taxon>
        <taxon>Poaceae</taxon>
        <taxon>PACMAD clade</taxon>
        <taxon>Panicoideae</taxon>
        <taxon>Andropogonodae</taxon>
        <taxon>Paspaleae</taxon>
        <taxon>Paspalinae</taxon>
        <taxon>Paspalum</taxon>
    </lineage>
</organism>
<dbReference type="AlphaFoldDB" id="A0AAQ3WIR1"/>
<sequence length="209" mass="24404">MQKLREAIGSPSGLAICTDAGVAVMTGVKDVYPKAEHRECMFHLKKYRGKVFTEHLWAAAYSWHPYFFEKHWDAMEKAKPKATQYLRDCHKRLWTRSQFRTVCKVDYVTNNLAESFNKWIKEFKAMNLDDLMDKIRQLLMVKWNQRRKVARNLDGMILPHIMKKLNERSRDLNMDVEKCGDEIGEISVLGGSGYRHVVNLTDKTCSCRA</sequence>
<keyword evidence="2" id="KW-1185">Reference proteome</keyword>
<gene>
    <name evidence="1" type="ORF">U9M48_012852</name>
</gene>
<evidence type="ECO:0000313" key="2">
    <source>
        <dbReference type="Proteomes" id="UP001341281"/>
    </source>
</evidence>
<proteinExistence type="predicted"/>